<dbReference type="AlphaFoldDB" id="A0A2R6X160"/>
<dbReference type="Gramene" id="Mp1g06950.1">
    <property type="protein sequence ID" value="Mp1g06950.1.cds1"/>
    <property type="gene ID" value="Mp1g06950"/>
</dbReference>
<protein>
    <submittedName>
        <fullName evidence="1">Uncharacterized protein</fullName>
    </submittedName>
</protein>
<accession>A0A2R6X160</accession>
<gene>
    <name evidence="1" type="ORF">MARPO_0043s0086</name>
</gene>
<keyword evidence="2" id="KW-1185">Reference proteome</keyword>
<proteinExistence type="predicted"/>
<dbReference type="Proteomes" id="UP000244005">
    <property type="component" value="Unassembled WGS sequence"/>
</dbReference>
<reference evidence="2" key="1">
    <citation type="journal article" date="2017" name="Cell">
        <title>Insights into land plant evolution garnered from the Marchantia polymorpha genome.</title>
        <authorList>
            <person name="Bowman J.L."/>
            <person name="Kohchi T."/>
            <person name="Yamato K.T."/>
            <person name="Jenkins J."/>
            <person name="Shu S."/>
            <person name="Ishizaki K."/>
            <person name="Yamaoka S."/>
            <person name="Nishihama R."/>
            <person name="Nakamura Y."/>
            <person name="Berger F."/>
            <person name="Adam C."/>
            <person name="Aki S.S."/>
            <person name="Althoff F."/>
            <person name="Araki T."/>
            <person name="Arteaga-Vazquez M.A."/>
            <person name="Balasubrmanian S."/>
            <person name="Barry K."/>
            <person name="Bauer D."/>
            <person name="Boehm C.R."/>
            <person name="Briginshaw L."/>
            <person name="Caballero-Perez J."/>
            <person name="Catarino B."/>
            <person name="Chen F."/>
            <person name="Chiyoda S."/>
            <person name="Chovatia M."/>
            <person name="Davies K.M."/>
            <person name="Delmans M."/>
            <person name="Demura T."/>
            <person name="Dierschke T."/>
            <person name="Dolan L."/>
            <person name="Dorantes-Acosta A.E."/>
            <person name="Eklund D.M."/>
            <person name="Florent S.N."/>
            <person name="Flores-Sandoval E."/>
            <person name="Fujiyama A."/>
            <person name="Fukuzawa H."/>
            <person name="Galik B."/>
            <person name="Grimanelli D."/>
            <person name="Grimwood J."/>
            <person name="Grossniklaus U."/>
            <person name="Hamada T."/>
            <person name="Haseloff J."/>
            <person name="Hetherington A.J."/>
            <person name="Higo A."/>
            <person name="Hirakawa Y."/>
            <person name="Hundley H.N."/>
            <person name="Ikeda Y."/>
            <person name="Inoue K."/>
            <person name="Inoue S.I."/>
            <person name="Ishida S."/>
            <person name="Jia Q."/>
            <person name="Kakita M."/>
            <person name="Kanazawa T."/>
            <person name="Kawai Y."/>
            <person name="Kawashima T."/>
            <person name="Kennedy M."/>
            <person name="Kinose K."/>
            <person name="Kinoshita T."/>
            <person name="Kohara Y."/>
            <person name="Koide E."/>
            <person name="Komatsu K."/>
            <person name="Kopischke S."/>
            <person name="Kubo M."/>
            <person name="Kyozuka J."/>
            <person name="Lagercrantz U."/>
            <person name="Lin S.S."/>
            <person name="Lindquist E."/>
            <person name="Lipzen A.M."/>
            <person name="Lu C.W."/>
            <person name="De Luna E."/>
            <person name="Martienssen R.A."/>
            <person name="Minamino N."/>
            <person name="Mizutani M."/>
            <person name="Mizutani M."/>
            <person name="Mochizuki N."/>
            <person name="Monte I."/>
            <person name="Mosher R."/>
            <person name="Nagasaki H."/>
            <person name="Nakagami H."/>
            <person name="Naramoto S."/>
            <person name="Nishitani K."/>
            <person name="Ohtani M."/>
            <person name="Okamoto T."/>
            <person name="Okumura M."/>
            <person name="Phillips J."/>
            <person name="Pollak B."/>
            <person name="Reinders A."/>
            <person name="Rovekamp M."/>
            <person name="Sano R."/>
            <person name="Sawa S."/>
            <person name="Schmid M.W."/>
            <person name="Shirakawa M."/>
            <person name="Solano R."/>
            <person name="Spunde A."/>
            <person name="Suetsugu N."/>
            <person name="Sugano S."/>
            <person name="Sugiyama A."/>
            <person name="Sun R."/>
            <person name="Suzuki Y."/>
            <person name="Takenaka M."/>
            <person name="Takezawa D."/>
            <person name="Tomogane H."/>
            <person name="Tsuzuki M."/>
            <person name="Ueda T."/>
            <person name="Umeda M."/>
            <person name="Ward J.M."/>
            <person name="Watanabe Y."/>
            <person name="Yazaki K."/>
            <person name="Yokoyama R."/>
            <person name="Yoshitake Y."/>
            <person name="Yotsui I."/>
            <person name="Zachgo S."/>
            <person name="Schmutz J."/>
        </authorList>
    </citation>
    <scope>NUCLEOTIDE SEQUENCE [LARGE SCALE GENOMIC DNA]</scope>
    <source>
        <strain evidence="2">Tak-1</strain>
    </source>
</reference>
<name>A0A2R6X160_MARPO</name>
<sequence>MGFSHVEGDHTMSICRADLLLYRPRDLHLSVPVPKLATSALSIEHSVWLSPTLYLHSLHKRFQTDPASFVYPIPTNWKGRGKASEHAGQGGTFLTTKYCCDYGRIETRSSAAMIREWELSFRIFPRERRPYFLYL</sequence>
<evidence type="ECO:0000313" key="1">
    <source>
        <dbReference type="EMBL" id="PTQ39845.1"/>
    </source>
</evidence>
<organism evidence="1 2">
    <name type="scientific">Marchantia polymorpha</name>
    <name type="common">Common liverwort</name>
    <name type="synonym">Marchantia aquatica</name>
    <dbReference type="NCBI Taxonomy" id="3197"/>
    <lineage>
        <taxon>Eukaryota</taxon>
        <taxon>Viridiplantae</taxon>
        <taxon>Streptophyta</taxon>
        <taxon>Embryophyta</taxon>
        <taxon>Marchantiophyta</taxon>
        <taxon>Marchantiopsida</taxon>
        <taxon>Marchantiidae</taxon>
        <taxon>Marchantiales</taxon>
        <taxon>Marchantiaceae</taxon>
        <taxon>Marchantia</taxon>
    </lineage>
</organism>
<evidence type="ECO:0000313" key="2">
    <source>
        <dbReference type="Proteomes" id="UP000244005"/>
    </source>
</evidence>
<dbReference type="EMBL" id="KZ772715">
    <property type="protein sequence ID" value="PTQ39845.1"/>
    <property type="molecule type" value="Genomic_DNA"/>
</dbReference>